<reference evidence="1 2" key="2">
    <citation type="journal article" date="2012" name="J. Bacteriol.">
        <title>Genome Sequences of Burkholderia sp. Strains CCGE1002 and H160, Isolated from Legume Nodules in Mexico and Brazil.</title>
        <authorList>
            <person name="Ormeno-Orrillo E."/>
            <person name="Rogel M.A."/>
            <person name="Chueire L.M."/>
            <person name="Tiedje J.M."/>
            <person name="Martinez-Romero E."/>
            <person name="Hungria M."/>
        </authorList>
    </citation>
    <scope>NUCLEOTIDE SEQUENCE [LARGE SCALE GENOMIC DNA]</scope>
    <source>
        <strain evidence="1 2">CCGE1002</strain>
    </source>
</reference>
<dbReference type="Proteomes" id="UP000002190">
    <property type="component" value="Chromosome 3"/>
</dbReference>
<dbReference type="RefSeq" id="WP_013094149.1">
    <property type="nucleotide sequence ID" value="NC_014119.1"/>
</dbReference>
<sequence length="45" mass="4473">MSALAFSLKTLQALPAPHGALTDHLLHAIAALIIAEGVVAARGAA</sequence>
<protein>
    <submittedName>
        <fullName evidence="1">Uncharacterized protein</fullName>
    </submittedName>
</protein>
<dbReference type="GeneID" id="301098448"/>
<reference evidence="2" key="1">
    <citation type="submission" date="2010-04" db="EMBL/GenBank/DDBJ databases">
        <title>Complete sequence of chromosome 3 of Burkholderia sp. CCGE1002.</title>
        <authorList>
            <consortium name="US DOE Joint Genome Institute"/>
            <person name="Lucas S."/>
            <person name="Copeland A."/>
            <person name="Lapidus A."/>
            <person name="Cheng J.-F."/>
            <person name="Bruce D."/>
            <person name="Goodwin L."/>
            <person name="Pitluck S."/>
            <person name="Chertkov O."/>
            <person name="Detter J.C."/>
            <person name="Han C."/>
            <person name="Tapia R."/>
            <person name="Land M."/>
            <person name="Hauser L."/>
            <person name="Kyrpides N."/>
            <person name="Ovchinnikova G."/>
            <person name="Martinez-Romero E."/>
            <person name="Hernandez M.A.R."/>
            <person name="Tiedje J.M."/>
            <person name="Woyke T."/>
        </authorList>
    </citation>
    <scope>NUCLEOTIDE SEQUENCE [LARGE SCALE GENOMIC DNA]</scope>
    <source>
        <strain evidence="2">CCGE1002</strain>
    </source>
</reference>
<dbReference type="KEGG" id="bge:BC1002_6520"/>
<dbReference type="AlphaFoldDB" id="D5WMB6"/>
<organism evidence="1 2">
    <name type="scientific">Paraburkholderia atlantica</name>
    <dbReference type="NCBI Taxonomy" id="2654982"/>
    <lineage>
        <taxon>Bacteria</taxon>
        <taxon>Pseudomonadati</taxon>
        <taxon>Pseudomonadota</taxon>
        <taxon>Betaproteobacteria</taxon>
        <taxon>Burkholderiales</taxon>
        <taxon>Burkholderiaceae</taxon>
        <taxon>Paraburkholderia</taxon>
    </lineage>
</organism>
<proteinExistence type="predicted"/>
<name>D5WMB6_PARAM</name>
<evidence type="ECO:0000313" key="1">
    <source>
        <dbReference type="EMBL" id="ADG20362.1"/>
    </source>
</evidence>
<gene>
    <name evidence="1" type="ordered locus">BC1002_6520</name>
</gene>
<dbReference type="EMBL" id="CP002015">
    <property type="protein sequence ID" value="ADG20362.1"/>
    <property type="molecule type" value="Genomic_DNA"/>
</dbReference>
<accession>D5WMB6</accession>
<evidence type="ECO:0000313" key="2">
    <source>
        <dbReference type="Proteomes" id="UP000002190"/>
    </source>
</evidence>
<dbReference type="HOGENOM" id="CLU_3197202_0_0_4"/>
<dbReference type="STRING" id="640511.BC1002_6520"/>